<reference evidence="5" key="1">
    <citation type="submission" date="2020-08" db="EMBL/GenBank/DDBJ databases">
        <title>Genome public.</title>
        <authorList>
            <person name="Liu C."/>
            <person name="Sun Q."/>
        </authorList>
    </citation>
    <scope>NUCLEOTIDE SEQUENCE</scope>
    <source>
        <strain evidence="5">NSJ-64</strain>
    </source>
</reference>
<dbReference type="Pfam" id="PF01479">
    <property type="entry name" value="S4"/>
    <property type="match status" value="1"/>
</dbReference>
<dbReference type="AlphaFoldDB" id="A0A926EKT7"/>
<dbReference type="GO" id="GO:0008168">
    <property type="term" value="F:methyltransferase activity"/>
    <property type="evidence" value="ECO:0007669"/>
    <property type="project" value="UniProtKB-KW"/>
</dbReference>
<dbReference type="InterPro" id="IPR047048">
    <property type="entry name" value="TlyA"/>
</dbReference>
<comment type="caution">
    <text evidence="5">The sequence shown here is derived from an EMBL/GenBank/DDBJ whole genome shotgun (WGS) entry which is preliminary data.</text>
</comment>
<dbReference type="Gene3D" id="3.40.50.150">
    <property type="entry name" value="Vaccinia Virus protein VP39"/>
    <property type="match status" value="1"/>
</dbReference>
<name>A0A926EKT7_9FIRM</name>
<evidence type="ECO:0000256" key="3">
    <source>
        <dbReference type="PROSITE-ProRule" id="PRU00182"/>
    </source>
</evidence>
<dbReference type="NCBIfam" id="TIGR00478">
    <property type="entry name" value="tly"/>
    <property type="match status" value="1"/>
</dbReference>
<comment type="similarity">
    <text evidence="2">Belongs to the TlyA family.</text>
</comment>
<dbReference type="PANTHER" id="PTHR32319">
    <property type="entry name" value="BACTERIAL HEMOLYSIN-LIKE PROTEIN"/>
    <property type="match status" value="1"/>
</dbReference>
<dbReference type="PROSITE" id="PS50889">
    <property type="entry name" value="S4"/>
    <property type="match status" value="1"/>
</dbReference>
<evidence type="ECO:0000256" key="1">
    <source>
        <dbReference type="ARBA" id="ARBA00022884"/>
    </source>
</evidence>
<evidence type="ECO:0000313" key="5">
    <source>
        <dbReference type="EMBL" id="MBC8584210.1"/>
    </source>
</evidence>
<dbReference type="InterPro" id="IPR029063">
    <property type="entry name" value="SAM-dependent_MTases_sf"/>
</dbReference>
<keyword evidence="1 3" id="KW-0694">RNA-binding</keyword>
<dbReference type="Gene3D" id="3.10.290.10">
    <property type="entry name" value="RNA-binding S4 domain"/>
    <property type="match status" value="1"/>
</dbReference>
<dbReference type="RefSeq" id="WP_262394061.1">
    <property type="nucleotide sequence ID" value="NZ_JACRTD010000001.1"/>
</dbReference>
<dbReference type="InterPro" id="IPR002942">
    <property type="entry name" value="S4_RNA-bd"/>
</dbReference>
<keyword evidence="6" id="KW-1185">Reference proteome</keyword>
<dbReference type="PIRSF" id="PIRSF005578">
    <property type="entry name" value="TlyA"/>
    <property type="match status" value="1"/>
</dbReference>
<dbReference type="PANTHER" id="PTHR32319:SF0">
    <property type="entry name" value="BACTERIAL HEMOLYSIN-LIKE PROTEIN"/>
    <property type="match status" value="1"/>
</dbReference>
<accession>A0A926EKT7</accession>
<dbReference type="CDD" id="cd00165">
    <property type="entry name" value="S4"/>
    <property type="match status" value="1"/>
</dbReference>
<dbReference type="Pfam" id="PF01728">
    <property type="entry name" value="FtsJ"/>
    <property type="match status" value="1"/>
</dbReference>
<sequence>MKNRLDILLVEKGFFPSREKAKAVIMAGQVYVDNQKADKPGMAVDSNADIQVRGDTLKYVSRGGLKLEKAMQVFPISLRDKICMDIGASTGGFTDCMLQNGAVKVYAVDVGYGQLAWNLRNDARVVNLERTNIRYVTKEQVPLPIDFISVDVSFISLKLVLPVAALLLKEEGEAVCLVKPQFEAGREKVGKKGVVRDKNTHIEVLKNAMGYARDNGFSVQGLTFSPVKGPEGNIEYLMFLKKGPGEEYTQIQNQAVVELVDKSHIDLE</sequence>
<gene>
    <name evidence="5" type="ORF">H8705_01245</name>
</gene>
<feature type="domain" description="RNA-binding S4" evidence="4">
    <location>
        <begin position="3"/>
        <end position="68"/>
    </location>
</feature>
<organism evidence="5 6">
    <name type="scientific">Youxingia wuxianensis</name>
    <dbReference type="NCBI Taxonomy" id="2763678"/>
    <lineage>
        <taxon>Bacteria</taxon>
        <taxon>Bacillati</taxon>
        <taxon>Bacillota</taxon>
        <taxon>Clostridia</taxon>
        <taxon>Eubacteriales</taxon>
        <taxon>Oscillospiraceae</taxon>
        <taxon>Youxingia</taxon>
    </lineage>
</organism>
<dbReference type="InterPro" id="IPR004538">
    <property type="entry name" value="Hemolysin_A/TlyA"/>
</dbReference>
<dbReference type="InterPro" id="IPR002877">
    <property type="entry name" value="RNA_MeTrfase_FtsJ_dom"/>
</dbReference>
<dbReference type="GO" id="GO:0032259">
    <property type="term" value="P:methylation"/>
    <property type="evidence" value="ECO:0007669"/>
    <property type="project" value="UniProtKB-KW"/>
</dbReference>
<evidence type="ECO:0000256" key="2">
    <source>
        <dbReference type="ARBA" id="ARBA00029460"/>
    </source>
</evidence>
<dbReference type="InterPro" id="IPR036986">
    <property type="entry name" value="S4_RNA-bd_sf"/>
</dbReference>
<dbReference type="EMBL" id="JACRTD010000001">
    <property type="protein sequence ID" value="MBC8584210.1"/>
    <property type="molecule type" value="Genomic_DNA"/>
</dbReference>
<keyword evidence="5" id="KW-0808">Transferase</keyword>
<dbReference type="SUPFAM" id="SSF55174">
    <property type="entry name" value="Alpha-L RNA-binding motif"/>
    <property type="match status" value="1"/>
</dbReference>
<evidence type="ECO:0000259" key="4">
    <source>
        <dbReference type="SMART" id="SM00363"/>
    </source>
</evidence>
<keyword evidence="5" id="KW-0489">Methyltransferase</keyword>
<dbReference type="Proteomes" id="UP000623678">
    <property type="component" value="Unassembled WGS sequence"/>
</dbReference>
<protein>
    <submittedName>
        <fullName evidence="5">TlyA family RNA methyltransferase</fullName>
    </submittedName>
</protein>
<dbReference type="SMART" id="SM00363">
    <property type="entry name" value="S4"/>
    <property type="match status" value="1"/>
</dbReference>
<proteinExistence type="inferred from homology"/>
<dbReference type="SUPFAM" id="SSF53335">
    <property type="entry name" value="S-adenosyl-L-methionine-dependent methyltransferases"/>
    <property type="match status" value="1"/>
</dbReference>
<dbReference type="GO" id="GO:0003723">
    <property type="term" value="F:RNA binding"/>
    <property type="evidence" value="ECO:0007669"/>
    <property type="project" value="UniProtKB-KW"/>
</dbReference>
<evidence type="ECO:0000313" key="6">
    <source>
        <dbReference type="Proteomes" id="UP000623678"/>
    </source>
</evidence>